<evidence type="ECO:0000313" key="3">
    <source>
        <dbReference type="Proteomes" id="UP000324800"/>
    </source>
</evidence>
<dbReference type="EMBL" id="SNRW01012777">
    <property type="protein sequence ID" value="KAA6373410.1"/>
    <property type="molecule type" value="Genomic_DNA"/>
</dbReference>
<dbReference type="Proteomes" id="UP000324800">
    <property type="component" value="Unassembled WGS sequence"/>
</dbReference>
<sequence>MMRMNNAITINPKTPNTTPIITLLSTKDANEITKSVTGKILNKTEKACNNVAAAHKKGLYGLLGFTLKALSTTRFPPSITHLIRKGPSQVVYKNVPSGLQDVFQDKEIPQTCENEDALNYLSFTLQKYGFADSRECISNEAIPDDPDRCVTEKKTKTKLKGYRIGHFVDYEARDVRGLIQRFGAVLIDEQIFVGWENTKWIVAVNEDKKEYKYTGVMYGIDEFKKYSGYLVFNASYVDNNVIIGVVFGVLGIIAIALFILIIYCCCCRKKKEQEYQNAEMHGTGSESKV</sequence>
<gene>
    <name evidence="2" type="ORF">EZS28_031063</name>
</gene>
<feature type="transmembrane region" description="Helical" evidence="1">
    <location>
        <begin position="241"/>
        <end position="266"/>
    </location>
</feature>
<comment type="caution">
    <text evidence="2">The sequence shown here is derived from an EMBL/GenBank/DDBJ whole genome shotgun (WGS) entry which is preliminary data.</text>
</comment>
<keyword evidence="1" id="KW-0472">Membrane</keyword>
<accession>A0A5J4UTD0</accession>
<reference evidence="2 3" key="1">
    <citation type="submission" date="2019-03" db="EMBL/GenBank/DDBJ databases">
        <title>Single cell metagenomics reveals metabolic interactions within the superorganism composed of flagellate Streblomastix strix and complex community of Bacteroidetes bacteria on its surface.</title>
        <authorList>
            <person name="Treitli S.C."/>
            <person name="Kolisko M."/>
            <person name="Husnik F."/>
            <person name="Keeling P."/>
            <person name="Hampl V."/>
        </authorList>
    </citation>
    <scope>NUCLEOTIDE SEQUENCE [LARGE SCALE GENOMIC DNA]</scope>
    <source>
        <strain evidence="2">ST1C</strain>
    </source>
</reference>
<dbReference type="AlphaFoldDB" id="A0A5J4UTD0"/>
<keyword evidence="1" id="KW-0812">Transmembrane</keyword>
<organism evidence="2 3">
    <name type="scientific">Streblomastix strix</name>
    <dbReference type="NCBI Taxonomy" id="222440"/>
    <lineage>
        <taxon>Eukaryota</taxon>
        <taxon>Metamonada</taxon>
        <taxon>Preaxostyla</taxon>
        <taxon>Oxymonadida</taxon>
        <taxon>Streblomastigidae</taxon>
        <taxon>Streblomastix</taxon>
    </lineage>
</organism>
<proteinExistence type="predicted"/>
<keyword evidence="1" id="KW-1133">Transmembrane helix</keyword>
<name>A0A5J4UTD0_9EUKA</name>
<evidence type="ECO:0000256" key="1">
    <source>
        <dbReference type="SAM" id="Phobius"/>
    </source>
</evidence>
<protein>
    <submittedName>
        <fullName evidence="2">Uncharacterized protein</fullName>
    </submittedName>
</protein>
<evidence type="ECO:0000313" key="2">
    <source>
        <dbReference type="EMBL" id="KAA6373410.1"/>
    </source>
</evidence>